<dbReference type="GO" id="GO:0005576">
    <property type="term" value="C:extracellular region"/>
    <property type="evidence" value="ECO:0007669"/>
    <property type="project" value="InterPro"/>
</dbReference>
<dbReference type="GO" id="GO:0008289">
    <property type="term" value="F:lipid binding"/>
    <property type="evidence" value="ECO:0007669"/>
    <property type="project" value="InterPro"/>
</dbReference>
<feature type="coiled-coil region" evidence="2">
    <location>
        <begin position="45"/>
        <end position="72"/>
    </location>
</feature>
<comment type="similarity">
    <text evidence="1">Belongs to the apolipoprotein L family.</text>
</comment>
<evidence type="ECO:0000256" key="3">
    <source>
        <dbReference type="SAM" id="Phobius"/>
    </source>
</evidence>
<keyword evidence="3" id="KW-0472">Membrane</keyword>
<dbReference type="AlphaFoldDB" id="A0AAV1PN67"/>
<keyword evidence="2" id="KW-0175">Coiled coil</keyword>
<name>A0AAV1PN67_SCOSC</name>
<proteinExistence type="inferred from homology"/>
<evidence type="ECO:0000256" key="1">
    <source>
        <dbReference type="ARBA" id="ARBA00010090"/>
    </source>
</evidence>
<organism evidence="4 5">
    <name type="scientific">Scomber scombrus</name>
    <name type="common">Atlantic mackerel</name>
    <name type="synonym">Scomber vernalis</name>
    <dbReference type="NCBI Taxonomy" id="13677"/>
    <lineage>
        <taxon>Eukaryota</taxon>
        <taxon>Metazoa</taxon>
        <taxon>Chordata</taxon>
        <taxon>Craniata</taxon>
        <taxon>Vertebrata</taxon>
        <taxon>Euteleostomi</taxon>
        <taxon>Actinopterygii</taxon>
        <taxon>Neopterygii</taxon>
        <taxon>Teleostei</taxon>
        <taxon>Neoteleostei</taxon>
        <taxon>Acanthomorphata</taxon>
        <taxon>Pelagiaria</taxon>
        <taxon>Scombriformes</taxon>
        <taxon>Scombridae</taxon>
        <taxon>Scomber</taxon>
    </lineage>
</organism>
<evidence type="ECO:0000256" key="2">
    <source>
        <dbReference type="SAM" id="Coils"/>
    </source>
</evidence>
<dbReference type="Gene3D" id="1.20.1170.10">
    <property type="match status" value="1"/>
</dbReference>
<dbReference type="InterPro" id="IPR008405">
    <property type="entry name" value="ApoL"/>
</dbReference>
<dbReference type="GO" id="GO:0042157">
    <property type="term" value="P:lipoprotein metabolic process"/>
    <property type="evidence" value="ECO:0007669"/>
    <property type="project" value="InterPro"/>
</dbReference>
<reference evidence="4 5" key="1">
    <citation type="submission" date="2024-01" db="EMBL/GenBank/DDBJ databases">
        <authorList>
            <person name="Alioto T."/>
            <person name="Alioto T."/>
            <person name="Gomez Garrido J."/>
        </authorList>
    </citation>
    <scope>NUCLEOTIDE SEQUENCE [LARGE SCALE GENOMIC DNA]</scope>
</reference>
<feature type="transmembrane region" description="Helical" evidence="3">
    <location>
        <begin position="71"/>
        <end position="87"/>
    </location>
</feature>
<evidence type="ECO:0000313" key="5">
    <source>
        <dbReference type="Proteomes" id="UP001314229"/>
    </source>
</evidence>
<protein>
    <submittedName>
        <fullName evidence="4">Uncharacterized protein</fullName>
    </submittedName>
</protein>
<evidence type="ECO:0000313" key="4">
    <source>
        <dbReference type="EMBL" id="CAK6972973.1"/>
    </source>
</evidence>
<keyword evidence="5" id="KW-1185">Reference proteome</keyword>
<gene>
    <name evidence="4" type="ORF">FSCOSCO3_A002803</name>
</gene>
<dbReference type="Proteomes" id="UP001314229">
    <property type="component" value="Unassembled WGS sequence"/>
</dbReference>
<dbReference type="SUPFAM" id="SSF58100">
    <property type="entry name" value="Bacterial hemolysins"/>
    <property type="match status" value="1"/>
</dbReference>
<keyword evidence="3" id="KW-1133">Transmembrane helix</keyword>
<keyword evidence="3" id="KW-0812">Transmembrane</keyword>
<dbReference type="GO" id="GO:0016020">
    <property type="term" value="C:membrane"/>
    <property type="evidence" value="ECO:0007669"/>
    <property type="project" value="TreeGrafter"/>
</dbReference>
<comment type="caution">
    <text evidence="4">The sequence shown here is derived from an EMBL/GenBank/DDBJ whole genome shotgun (WGS) entry which is preliminary data.</text>
</comment>
<feature type="coiled-coil region" evidence="2">
    <location>
        <begin position="133"/>
        <end position="160"/>
    </location>
</feature>
<dbReference type="PANTHER" id="PTHR14096:SF28">
    <property type="entry name" value="APOLIPOPROTEIN L, 1-RELATED"/>
    <property type="match status" value="1"/>
</dbReference>
<accession>A0AAV1PN67</accession>
<sequence>MATTEQKQNSKDNAEDFQLPADLMNDLSKHAASFINLYNNSEPRMRQIVEELKEITAKIKKKQRKVKKGKNAGFVTAGVVAALGLVISPFTAGFSLVMTGVAGAACLGLTAEPRSRKAVKKVQNLVDDLLQIVAPLKSELEEINNLCENLQKDAARSDVEHIIRLETHLGKLLDVVAHLKTSVTTNCLIHKAHQCQEAVDGCENMKTQLEDFRESTDTN</sequence>
<dbReference type="EMBL" id="CAWUFR010000219">
    <property type="protein sequence ID" value="CAK6972973.1"/>
    <property type="molecule type" value="Genomic_DNA"/>
</dbReference>
<dbReference type="PANTHER" id="PTHR14096">
    <property type="entry name" value="APOLIPOPROTEIN L"/>
    <property type="match status" value="1"/>
</dbReference>
<dbReference type="GO" id="GO:0006869">
    <property type="term" value="P:lipid transport"/>
    <property type="evidence" value="ECO:0007669"/>
    <property type="project" value="InterPro"/>
</dbReference>